<keyword evidence="2" id="KW-1185">Reference proteome</keyword>
<evidence type="ECO:0008006" key="3">
    <source>
        <dbReference type="Google" id="ProtNLM"/>
    </source>
</evidence>
<accession>A0ABN5ZAQ6</accession>
<evidence type="ECO:0000313" key="1">
    <source>
        <dbReference type="EMBL" id="BBX90146.1"/>
    </source>
</evidence>
<name>A0ABN5ZAQ6_9MYCO</name>
<dbReference type="EMBL" id="AP022579">
    <property type="protein sequence ID" value="BBX90146.1"/>
    <property type="molecule type" value="Genomic_DNA"/>
</dbReference>
<gene>
    <name evidence="1" type="ORF">MBOE_17950</name>
</gene>
<proteinExistence type="predicted"/>
<organism evidence="1 2">
    <name type="scientific">Mycolicibacterium boenickei</name>
    <dbReference type="NCBI Taxonomy" id="146017"/>
    <lineage>
        <taxon>Bacteria</taxon>
        <taxon>Bacillati</taxon>
        <taxon>Actinomycetota</taxon>
        <taxon>Actinomycetes</taxon>
        <taxon>Mycobacteriales</taxon>
        <taxon>Mycobacteriaceae</taxon>
        <taxon>Mycolicibacterium</taxon>
    </lineage>
</organism>
<protein>
    <recommendedName>
        <fullName evidence="3">Transcriptional regulator</fullName>
    </recommendedName>
</protein>
<sequence length="113" mass="11702">MDLGDHRDPQAVQVAELMLHRAPGDAGILGDAIRRHRLATAVGKAADGDVEQACAGLKTALVQLGAGGRGDRGGYCRLPLLLSAGGLRRFAGAQANLPGFAATARRSVGRFCR</sequence>
<evidence type="ECO:0000313" key="2">
    <source>
        <dbReference type="Proteomes" id="UP000466683"/>
    </source>
</evidence>
<dbReference type="Proteomes" id="UP000466683">
    <property type="component" value="Chromosome"/>
</dbReference>
<reference evidence="1 2" key="1">
    <citation type="journal article" date="2019" name="Emerg. Microbes Infect.">
        <title>Comprehensive subspecies identification of 175 nontuberculous mycobacteria species based on 7547 genomic profiles.</title>
        <authorList>
            <person name="Matsumoto Y."/>
            <person name="Kinjo T."/>
            <person name="Motooka D."/>
            <person name="Nabeya D."/>
            <person name="Jung N."/>
            <person name="Uechi K."/>
            <person name="Horii T."/>
            <person name="Iida T."/>
            <person name="Fujita J."/>
            <person name="Nakamura S."/>
        </authorList>
    </citation>
    <scope>NUCLEOTIDE SEQUENCE [LARGE SCALE GENOMIC DNA]</scope>
    <source>
        <strain evidence="1 2">JCM 15653</strain>
    </source>
</reference>